<reference evidence="16" key="3">
    <citation type="submission" date="2025-09" db="UniProtKB">
        <authorList>
            <consortium name="Ensembl"/>
        </authorList>
    </citation>
    <scope>IDENTIFICATION</scope>
</reference>
<dbReference type="InterPro" id="IPR038269">
    <property type="entry name" value="SCAN_sf"/>
</dbReference>
<dbReference type="InterPro" id="IPR043502">
    <property type="entry name" value="DNA/RNA_pol_sf"/>
</dbReference>
<dbReference type="FunFam" id="3.30.70.270:FF:000026">
    <property type="entry name" value="Transposon Ty3-G Gag-Pol polyprotein"/>
    <property type="match status" value="1"/>
</dbReference>
<keyword evidence="7" id="KW-0378">Hydrolase</keyword>
<evidence type="ECO:0000256" key="12">
    <source>
        <dbReference type="SAM" id="MobiDB-lite"/>
    </source>
</evidence>
<feature type="domain" description="Integrase catalytic" evidence="15">
    <location>
        <begin position="778"/>
        <end position="936"/>
    </location>
</feature>
<dbReference type="InterPro" id="IPR050951">
    <property type="entry name" value="Retrovirus_Pol_polyprotein"/>
</dbReference>
<dbReference type="Pfam" id="PF17917">
    <property type="entry name" value="RT_RNaseH"/>
    <property type="match status" value="1"/>
</dbReference>
<keyword evidence="3" id="KW-0808">Transferase</keyword>
<feature type="compositionally biased region" description="Acidic residues" evidence="12">
    <location>
        <begin position="63"/>
        <end position="72"/>
    </location>
</feature>
<keyword evidence="17" id="KW-1185">Reference proteome</keyword>
<evidence type="ECO:0000259" key="14">
    <source>
        <dbReference type="PROSITE" id="PS50878"/>
    </source>
</evidence>
<dbReference type="GO" id="GO:0008270">
    <property type="term" value="F:zinc ion binding"/>
    <property type="evidence" value="ECO:0007669"/>
    <property type="project" value="UniProtKB-KW"/>
</dbReference>
<dbReference type="PROSITE" id="PS50158">
    <property type="entry name" value="ZF_CCHC"/>
    <property type="match status" value="1"/>
</dbReference>
<evidence type="ECO:0000256" key="3">
    <source>
        <dbReference type="ARBA" id="ARBA00022679"/>
    </source>
</evidence>
<dbReference type="InterPro" id="IPR036875">
    <property type="entry name" value="Znf_CCHC_sf"/>
</dbReference>
<dbReference type="CDD" id="cd09274">
    <property type="entry name" value="RNase_HI_RT_Ty3"/>
    <property type="match status" value="1"/>
</dbReference>
<dbReference type="GO" id="GO:0015074">
    <property type="term" value="P:DNA integration"/>
    <property type="evidence" value="ECO:0007669"/>
    <property type="project" value="InterPro"/>
</dbReference>
<dbReference type="EC" id="3.1.26.4" evidence="2"/>
<dbReference type="Pfam" id="PF00665">
    <property type="entry name" value="rve"/>
    <property type="match status" value="1"/>
</dbReference>
<keyword evidence="4" id="KW-0548">Nucleotidyltransferase</keyword>
<feature type="region of interest" description="Disordered" evidence="12">
    <location>
        <begin position="373"/>
        <end position="400"/>
    </location>
</feature>
<sequence>MASGAVDLFIADPSLEGLLKLTKVDLLAVAANYGITTTKQSLKPVIVATISQHLLAQGVVASQEEEDKDEEGLERVEVPPGSSPIRPEGGVGVESRVPLTLPKFQPSPEESGRSVETARLRLRVARLEADLRDKAERRQQEYELELRKLDIKRLEVETSKEIRKMEIQAETEVKIQIRQLELAAGVSSSPPVGREGPFDVGRNIAIVPPFRESEVDSYFSAFERVAGALHWPKEVWPLLLQCKLTGKAQEVVASLSLEESGQYDLVKAAVLRAYELVPEAYRQRFRNHRKSSNKTFVEFARDKGSLFDRWCAASKASTYATLRELTLLEDFKSHLPDDIVVHLNEQKVATMAHAAVMADEYALTHKTVFYPSTPTHGPRPSNSQAVRTSSSPAAQPFTRGPSKAERECFYCRLPGHLIADCPTLKAKPKGPLSPSLSKGVGFVGPKKPSVVYSPFLSKGWVSLCDEASQQPITILRDTGAAQSIIVSTSLPWSEKSYCGSHVLLTGIELGTISVPLHWVYLSSSIVSGRVRVGVVPRLPVDGVSFLLGNDIAGGRVVPVPEVVDNPDPAYTGTETDRSVFPACVVTRAQERTMKNVYDVSSLYQAVCDPDPLPPNKKDKSPPPSVERIPEGSELELVELVDTITKSKVIECQQNDESLQKCFEAVDKPVTKESNVAYGLENGLLVRKWTAQPSVGVSECVYQVVLPTLFRQQVLSLAHDYTWAGHLGIRKTYGRVLRHFFWPGLKKDVIRYCNACKICQLAGKPNQGVPRAPLFPIPVVGEPFDRVLIDCVGPLPKTRAGNQFLLTIMCCATRFPEAIPLRKITTKAVVKGLIKFFTTFGLPKELQSDQGSNFTSSLFASVMRSLAITHQTSSAYHPESQGALERWHQTLKGMLKKHCLSAQTDWDEGLPFVLFAIRETTQESTGFSPNDLVFGHTVRGPLQILKEQLLGDKQHTVTNVLDYVAKTRERLHLACELAKESLSATQKRMKLRYDKKAVKRVFLPGDQVLVLLPVPGSSLSAQYCGPYTVEKCVSETNYMVRTPERRHPLRLCHINMLKEYRNGDKNKPVHPSGSSHNVAQGPVAGVLVTEVCPEDDMEDELREQSGNVLTGERLNNSEMIKMLPSIMEHLDKKKREDLVYLIHAFPSLFQDVPSRTTVLEHDIDVEDSKPIRMHPYRVNARKREEMRKETEYLRKNNMAVPSRSPWSSPCILVPKPDGTSRLCTDYRRVNSITVPDSYPMPRIDDCVDTIGSAVYVSKLDMLKGYWQVPLTPRASDISAFVTPDSFLQYTVMAFGMRNAPATFQRLVNVVLADVPNCTAYLDDIVVHSSSWEEHVATLAEVFRKLAAASLTLNLAKCDFGKATVTYLGKEVGQGEVRPIARKVEAIESFPVPITRRQLRQFVGMVGYYRTFCKNFSTVMAPLTSLLSPKVQYAWSAECQQAFESAKALLCASPVLAAPDSSKPFKLEVDASSMGAGAVLIQEDDKGIDRPVCYYSKKFTPCQTRYSTVEQETLALLLALQFFEVYVGSSALPVTVYTDHNPLVFLGRMYNSNRRLMRWALIVQGYNLTIQHIKGSDNVVADALSRVW</sequence>
<evidence type="ECO:0000259" key="15">
    <source>
        <dbReference type="PROSITE" id="PS50994"/>
    </source>
</evidence>
<name>A0AAQ4RIL4_GASAC</name>
<evidence type="ECO:0000256" key="1">
    <source>
        <dbReference type="ARBA" id="ARBA00010879"/>
    </source>
</evidence>
<feature type="compositionally biased region" description="Polar residues" evidence="12">
    <location>
        <begin position="373"/>
        <end position="393"/>
    </location>
</feature>
<dbReference type="InterPro" id="IPR043128">
    <property type="entry name" value="Rev_trsase/Diguanyl_cyclase"/>
</dbReference>
<evidence type="ECO:0000256" key="11">
    <source>
        <dbReference type="SAM" id="Coils"/>
    </source>
</evidence>
<keyword evidence="5" id="KW-0540">Nuclease</keyword>
<evidence type="ECO:0000256" key="10">
    <source>
        <dbReference type="PROSITE-ProRule" id="PRU00047"/>
    </source>
</evidence>
<reference evidence="16" key="2">
    <citation type="submission" date="2025-08" db="UniProtKB">
        <authorList>
            <consortium name="Ensembl"/>
        </authorList>
    </citation>
    <scope>IDENTIFICATION</scope>
</reference>
<dbReference type="InterPro" id="IPR003309">
    <property type="entry name" value="SCAN_dom"/>
</dbReference>
<reference evidence="16 17" key="1">
    <citation type="journal article" date="2021" name="G3 (Bethesda)">
        <title>Improved contiguity of the threespine stickleback genome using long-read sequencing.</title>
        <authorList>
            <person name="Nath S."/>
            <person name="Shaw D.E."/>
            <person name="White M.A."/>
        </authorList>
    </citation>
    <scope>NUCLEOTIDE SEQUENCE [LARGE SCALE GENOMIC DNA]</scope>
    <source>
        <strain evidence="16 17">Lake Benthic</strain>
    </source>
</reference>
<feature type="domain" description="CCHC-type" evidence="13">
    <location>
        <begin position="408"/>
        <end position="422"/>
    </location>
</feature>
<dbReference type="PANTHER" id="PTHR37984:SF5">
    <property type="entry name" value="PROTEIN NYNRIN-LIKE"/>
    <property type="match status" value="1"/>
</dbReference>
<dbReference type="GO" id="GO:0003676">
    <property type="term" value="F:nucleic acid binding"/>
    <property type="evidence" value="ECO:0007669"/>
    <property type="project" value="InterPro"/>
</dbReference>
<keyword evidence="10" id="KW-0479">Metal-binding</keyword>
<comment type="similarity">
    <text evidence="1">Belongs to the beta type-B retroviral polymerase family. HERV class-II K(HML-2) pol subfamily.</text>
</comment>
<dbReference type="GeneTree" id="ENSGT01050000244855"/>
<dbReference type="Pfam" id="PF02023">
    <property type="entry name" value="SCAN"/>
    <property type="match status" value="1"/>
</dbReference>
<dbReference type="GO" id="GO:0004523">
    <property type="term" value="F:RNA-DNA hybrid ribonuclease activity"/>
    <property type="evidence" value="ECO:0007669"/>
    <property type="project" value="UniProtKB-EC"/>
</dbReference>
<keyword evidence="10" id="KW-0863">Zinc-finger</keyword>
<evidence type="ECO:0000256" key="4">
    <source>
        <dbReference type="ARBA" id="ARBA00022695"/>
    </source>
</evidence>
<proteinExistence type="inferred from homology"/>
<organism evidence="16 17">
    <name type="scientific">Gasterosteus aculeatus aculeatus</name>
    <name type="common">three-spined stickleback</name>
    <dbReference type="NCBI Taxonomy" id="481459"/>
    <lineage>
        <taxon>Eukaryota</taxon>
        <taxon>Metazoa</taxon>
        <taxon>Chordata</taxon>
        <taxon>Craniata</taxon>
        <taxon>Vertebrata</taxon>
        <taxon>Euteleostomi</taxon>
        <taxon>Actinopterygii</taxon>
        <taxon>Neopterygii</taxon>
        <taxon>Teleostei</taxon>
        <taxon>Neoteleostei</taxon>
        <taxon>Acanthomorphata</taxon>
        <taxon>Eupercaria</taxon>
        <taxon>Perciformes</taxon>
        <taxon>Cottioidei</taxon>
        <taxon>Gasterosteales</taxon>
        <taxon>Gasterosteidae</taxon>
        <taxon>Gasterosteus</taxon>
    </lineage>
</organism>
<dbReference type="Gene3D" id="3.30.70.270">
    <property type="match status" value="2"/>
</dbReference>
<dbReference type="InterPro" id="IPR036397">
    <property type="entry name" value="RNaseH_sf"/>
</dbReference>
<dbReference type="SUPFAM" id="SSF57756">
    <property type="entry name" value="Retrovirus zinc finger-like domains"/>
    <property type="match status" value="1"/>
</dbReference>
<feature type="coiled-coil region" evidence="11">
    <location>
        <begin position="117"/>
        <end position="152"/>
    </location>
</feature>
<dbReference type="SUPFAM" id="SSF56672">
    <property type="entry name" value="DNA/RNA polymerases"/>
    <property type="match status" value="1"/>
</dbReference>
<keyword evidence="10" id="KW-0862">Zinc</keyword>
<dbReference type="InterPro" id="IPR001878">
    <property type="entry name" value="Znf_CCHC"/>
</dbReference>
<protein>
    <recommendedName>
        <fullName evidence="9">Gypsy retrotransposon integrase-like protein 1</fullName>
        <ecNumber evidence="2">3.1.26.4</ecNumber>
    </recommendedName>
</protein>
<dbReference type="PANTHER" id="PTHR37984">
    <property type="entry name" value="PROTEIN CBG26694"/>
    <property type="match status" value="1"/>
</dbReference>
<keyword evidence="6" id="KW-0255">Endonuclease</keyword>
<accession>A0AAQ4RIL4</accession>
<dbReference type="Gene3D" id="3.10.10.10">
    <property type="entry name" value="HIV Type 1 Reverse Transcriptase, subunit A, domain 1"/>
    <property type="match status" value="1"/>
</dbReference>
<evidence type="ECO:0000256" key="2">
    <source>
        <dbReference type="ARBA" id="ARBA00012180"/>
    </source>
</evidence>
<evidence type="ECO:0000256" key="7">
    <source>
        <dbReference type="ARBA" id="ARBA00022801"/>
    </source>
</evidence>
<dbReference type="Ensembl" id="ENSGACT00000054344.1">
    <property type="protein sequence ID" value="ENSGACP00000063514.1"/>
    <property type="gene ID" value="ENSGACG00000035015.1"/>
</dbReference>
<dbReference type="InterPro" id="IPR001584">
    <property type="entry name" value="Integrase_cat-core"/>
</dbReference>
<evidence type="ECO:0000256" key="6">
    <source>
        <dbReference type="ARBA" id="ARBA00022759"/>
    </source>
</evidence>
<feature type="domain" description="Reverse transcriptase" evidence="14">
    <location>
        <begin position="1193"/>
        <end position="1370"/>
    </location>
</feature>
<evidence type="ECO:0000313" key="17">
    <source>
        <dbReference type="Proteomes" id="UP000007635"/>
    </source>
</evidence>
<evidence type="ECO:0000256" key="9">
    <source>
        <dbReference type="ARBA" id="ARBA00039658"/>
    </source>
</evidence>
<dbReference type="PROSITE" id="PS50878">
    <property type="entry name" value="RT_POL"/>
    <property type="match status" value="1"/>
</dbReference>
<dbReference type="SUPFAM" id="SSF53098">
    <property type="entry name" value="Ribonuclease H-like"/>
    <property type="match status" value="1"/>
</dbReference>
<dbReference type="InterPro" id="IPR000477">
    <property type="entry name" value="RT_dom"/>
</dbReference>
<evidence type="ECO:0000313" key="16">
    <source>
        <dbReference type="Ensembl" id="ENSGACP00000063514.1"/>
    </source>
</evidence>
<dbReference type="FunFam" id="3.30.420.10:FF:000032">
    <property type="entry name" value="Retrovirus-related Pol polyprotein from transposon 297-like Protein"/>
    <property type="match status" value="1"/>
</dbReference>
<dbReference type="Pfam" id="PF00078">
    <property type="entry name" value="RVT_1"/>
    <property type="match status" value="1"/>
</dbReference>
<feature type="region of interest" description="Disordered" evidence="12">
    <location>
        <begin position="61"/>
        <end position="92"/>
    </location>
</feature>
<keyword evidence="11" id="KW-0175">Coiled coil</keyword>
<dbReference type="InterPro" id="IPR012337">
    <property type="entry name" value="RNaseH-like_sf"/>
</dbReference>
<keyword evidence="8" id="KW-0695">RNA-directed DNA polymerase</keyword>
<dbReference type="Gene3D" id="4.10.60.10">
    <property type="entry name" value="Zinc finger, CCHC-type"/>
    <property type="match status" value="1"/>
</dbReference>
<dbReference type="Gene3D" id="1.10.4020.10">
    <property type="entry name" value="DNA breaking-rejoining enzymes"/>
    <property type="match status" value="1"/>
</dbReference>
<dbReference type="Gene3D" id="3.30.420.10">
    <property type="entry name" value="Ribonuclease H-like superfamily/Ribonuclease H"/>
    <property type="match status" value="1"/>
</dbReference>
<dbReference type="PROSITE" id="PS50994">
    <property type="entry name" value="INTEGRASE"/>
    <property type="match status" value="1"/>
</dbReference>
<evidence type="ECO:0000256" key="8">
    <source>
        <dbReference type="ARBA" id="ARBA00022918"/>
    </source>
</evidence>
<dbReference type="FunFam" id="1.10.340.70:FF:000001">
    <property type="entry name" value="Retrovirus-related Pol polyprotein from transposon gypsy-like Protein"/>
    <property type="match status" value="1"/>
</dbReference>
<dbReference type="Proteomes" id="UP000007635">
    <property type="component" value="Chromosome IX"/>
</dbReference>
<feature type="region of interest" description="Disordered" evidence="12">
    <location>
        <begin position="609"/>
        <end position="630"/>
    </location>
</feature>
<evidence type="ECO:0000256" key="5">
    <source>
        <dbReference type="ARBA" id="ARBA00022722"/>
    </source>
</evidence>
<dbReference type="InterPro" id="IPR041373">
    <property type="entry name" value="RT_RNaseH"/>
</dbReference>
<dbReference type="Pfam" id="PF17921">
    <property type="entry name" value="Integrase_H2C2"/>
    <property type="match status" value="1"/>
</dbReference>
<dbReference type="Gene3D" id="1.10.340.70">
    <property type="match status" value="1"/>
</dbReference>
<dbReference type="InterPro" id="IPR041588">
    <property type="entry name" value="Integrase_H2C2"/>
</dbReference>
<dbReference type="SUPFAM" id="SSF47353">
    <property type="entry name" value="Retrovirus capsid dimerization domain-like"/>
    <property type="match status" value="1"/>
</dbReference>
<dbReference type="GO" id="GO:0003964">
    <property type="term" value="F:RNA-directed DNA polymerase activity"/>
    <property type="evidence" value="ECO:0007669"/>
    <property type="project" value="UniProtKB-KW"/>
</dbReference>
<evidence type="ECO:0000259" key="13">
    <source>
        <dbReference type="PROSITE" id="PS50158"/>
    </source>
</evidence>
<dbReference type="CDD" id="cd01647">
    <property type="entry name" value="RT_LTR"/>
    <property type="match status" value="1"/>
</dbReference>